<evidence type="ECO:0000256" key="5">
    <source>
        <dbReference type="PIRSR" id="PIRSR613078-3"/>
    </source>
</evidence>
<dbReference type="InterPro" id="IPR029033">
    <property type="entry name" value="His_PPase_superfam"/>
</dbReference>
<dbReference type="SUPFAM" id="SSF53254">
    <property type="entry name" value="Phosphoglycerate mutase-like"/>
    <property type="match status" value="1"/>
</dbReference>
<feature type="site" description="Transition state stabilizer" evidence="5">
    <location>
        <position position="155"/>
    </location>
</feature>
<gene>
    <name evidence="6" type="ORF">H9761_12655</name>
</gene>
<dbReference type="InterPro" id="IPR013078">
    <property type="entry name" value="His_Pase_superF_clade-1"/>
</dbReference>
<dbReference type="Pfam" id="PF00300">
    <property type="entry name" value="His_Phos_1"/>
    <property type="match status" value="1"/>
</dbReference>
<feature type="active site" description="Tele-phosphohistidine intermediate" evidence="3">
    <location>
        <position position="8"/>
    </location>
</feature>
<keyword evidence="2" id="KW-0413">Isomerase</keyword>
<dbReference type="GO" id="GO:0005524">
    <property type="term" value="F:ATP binding"/>
    <property type="evidence" value="ECO:0007669"/>
    <property type="project" value="InterPro"/>
</dbReference>
<dbReference type="GO" id="GO:0006003">
    <property type="term" value="P:fructose 2,6-bisphosphate metabolic process"/>
    <property type="evidence" value="ECO:0007669"/>
    <property type="project" value="InterPro"/>
</dbReference>
<proteinExistence type="predicted"/>
<dbReference type="InterPro" id="IPR001345">
    <property type="entry name" value="PG/BPGM_mutase_AS"/>
</dbReference>
<evidence type="ECO:0000256" key="3">
    <source>
        <dbReference type="PIRSR" id="PIRSR613078-1"/>
    </source>
</evidence>
<dbReference type="SMART" id="SM00855">
    <property type="entry name" value="PGAM"/>
    <property type="match status" value="1"/>
</dbReference>
<reference evidence="6" key="1">
    <citation type="journal article" date="2021" name="PeerJ">
        <title>Extensive microbial diversity within the chicken gut microbiome revealed by metagenomics and culture.</title>
        <authorList>
            <person name="Gilroy R."/>
            <person name="Ravi A."/>
            <person name="Getino M."/>
            <person name="Pursley I."/>
            <person name="Horton D.L."/>
            <person name="Alikhan N.F."/>
            <person name="Baker D."/>
            <person name="Gharbi K."/>
            <person name="Hall N."/>
            <person name="Watson M."/>
            <person name="Adriaenssens E.M."/>
            <person name="Foster-Nyarko E."/>
            <person name="Jarju S."/>
            <person name="Secka A."/>
            <person name="Antonio M."/>
            <person name="Oren A."/>
            <person name="Chaudhuri R.R."/>
            <person name="La Ragione R."/>
            <person name="Hildebrand F."/>
            <person name="Pallen M.J."/>
        </authorList>
    </citation>
    <scope>NUCLEOTIDE SEQUENCE</scope>
    <source>
        <strain evidence="6">USAMLcec2-132</strain>
    </source>
</reference>
<dbReference type="PIRSF" id="PIRSF000709">
    <property type="entry name" value="6PFK_2-Ptase"/>
    <property type="match status" value="1"/>
</dbReference>
<name>A0A9D2NIV6_9FIRM</name>
<dbReference type="AlphaFoldDB" id="A0A9D2NIV6"/>
<feature type="binding site" evidence="4">
    <location>
        <position position="59"/>
    </location>
    <ligand>
        <name>substrate</name>
    </ligand>
</feature>
<comment type="caution">
    <text evidence="6">The sequence shown here is derived from an EMBL/GenBank/DDBJ whole genome shotgun (WGS) entry which is preliminary data.</text>
</comment>
<organism evidence="6 7">
    <name type="scientific">Candidatus Eisenbergiella merdavium</name>
    <dbReference type="NCBI Taxonomy" id="2838551"/>
    <lineage>
        <taxon>Bacteria</taxon>
        <taxon>Bacillati</taxon>
        <taxon>Bacillota</taxon>
        <taxon>Clostridia</taxon>
        <taxon>Lachnospirales</taxon>
        <taxon>Lachnospiraceae</taxon>
        <taxon>Eisenbergiella</taxon>
    </lineage>
</organism>
<accession>A0A9D2NIV6</accession>
<evidence type="ECO:0000256" key="2">
    <source>
        <dbReference type="ARBA" id="ARBA00023235"/>
    </source>
</evidence>
<evidence type="ECO:0000313" key="7">
    <source>
        <dbReference type="Proteomes" id="UP000823891"/>
    </source>
</evidence>
<dbReference type="Gene3D" id="3.40.50.1240">
    <property type="entry name" value="Phosphoglycerate mutase-like"/>
    <property type="match status" value="1"/>
</dbReference>
<dbReference type="PRINTS" id="PR00991">
    <property type="entry name" value="6PFRUCTKNASE"/>
</dbReference>
<keyword evidence="1" id="KW-0324">Glycolysis</keyword>
<dbReference type="GO" id="GO:0005737">
    <property type="term" value="C:cytoplasm"/>
    <property type="evidence" value="ECO:0007669"/>
    <property type="project" value="TreeGrafter"/>
</dbReference>
<evidence type="ECO:0000256" key="4">
    <source>
        <dbReference type="PIRSR" id="PIRSR613078-2"/>
    </source>
</evidence>
<dbReference type="GO" id="GO:0016791">
    <property type="term" value="F:phosphatase activity"/>
    <property type="evidence" value="ECO:0007669"/>
    <property type="project" value="TreeGrafter"/>
</dbReference>
<feature type="active site" description="Proton donor/acceptor" evidence="3">
    <location>
        <position position="83"/>
    </location>
</feature>
<dbReference type="EMBL" id="DWWS01000045">
    <property type="protein sequence ID" value="HJC24544.1"/>
    <property type="molecule type" value="Genomic_DNA"/>
</dbReference>
<dbReference type="InterPro" id="IPR050275">
    <property type="entry name" value="PGM_Phosphatase"/>
</dbReference>
<dbReference type="PANTHER" id="PTHR48100:SF1">
    <property type="entry name" value="HISTIDINE PHOSPHATASE FAMILY PROTEIN-RELATED"/>
    <property type="match status" value="1"/>
</dbReference>
<dbReference type="Proteomes" id="UP000823891">
    <property type="component" value="Unassembled WGS sequence"/>
</dbReference>
<dbReference type="PROSITE" id="PS00175">
    <property type="entry name" value="PG_MUTASE"/>
    <property type="match status" value="1"/>
</dbReference>
<evidence type="ECO:0000256" key="1">
    <source>
        <dbReference type="ARBA" id="ARBA00023152"/>
    </source>
</evidence>
<evidence type="ECO:0000313" key="6">
    <source>
        <dbReference type="EMBL" id="HJC24544.1"/>
    </source>
</evidence>
<dbReference type="InterPro" id="IPR003094">
    <property type="entry name" value="6Pfruct_kin"/>
</dbReference>
<dbReference type="PANTHER" id="PTHR48100">
    <property type="entry name" value="BROAD-SPECIFICITY PHOSPHATASE YOR283W-RELATED"/>
    <property type="match status" value="1"/>
</dbReference>
<sequence length="195" mass="22528">MKLFLTRHGETDWNLRRRIQGSTDTDLNENGRRQAVQLAKSLLLSPDRPEIVYTSGLKRARETAEIAAGRLQVPCVVHEGLGEINFGLWEGLTWNQVEERYPELYTIWHTDRRYGHPPEGESYQDLLNRVLPALRDIIRREGGSGSDRRVLVVTHSAVIMSLLSHLNRTPFDEMVKRYRTENAQIIALDVKRLEE</sequence>
<reference evidence="6" key="2">
    <citation type="submission" date="2021-04" db="EMBL/GenBank/DDBJ databases">
        <authorList>
            <person name="Gilroy R."/>
        </authorList>
    </citation>
    <scope>NUCLEOTIDE SEQUENCE</scope>
    <source>
        <strain evidence="6">USAMLcec2-132</strain>
    </source>
</reference>
<protein>
    <submittedName>
        <fullName evidence="6">Histidine phosphatase family protein</fullName>
    </submittedName>
</protein>
<dbReference type="CDD" id="cd07067">
    <property type="entry name" value="HP_PGM_like"/>
    <property type="match status" value="1"/>
</dbReference>
<feature type="binding site" evidence="4">
    <location>
        <begin position="7"/>
        <end position="14"/>
    </location>
    <ligand>
        <name>substrate</name>
    </ligand>
</feature>